<comment type="subcellular location">
    <subcellularLocation>
        <location evidence="1">Membrane</location>
        <topology evidence="1">Multi-pass membrane protein</topology>
    </subcellularLocation>
</comment>
<dbReference type="InterPro" id="IPR022764">
    <property type="entry name" value="Peptidase_S54_rhomboid_dom"/>
</dbReference>
<evidence type="ECO:0000256" key="5">
    <source>
        <dbReference type="SAM" id="Phobius"/>
    </source>
</evidence>
<evidence type="ECO:0000256" key="4">
    <source>
        <dbReference type="ARBA" id="ARBA00023136"/>
    </source>
</evidence>
<dbReference type="RefSeq" id="WP_230273251.1">
    <property type="nucleotide sequence ID" value="NZ_JAJKFW010000020.1"/>
</dbReference>
<dbReference type="NCBIfam" id="TIGR03902">
    <property type="entry name" value="rhom_GG_sort"/>
    <property type="match status" value="1"/>
</dbReference>
<keyword evidence="2 5" id="KW-0812">Transmembrane</keyword>
<dbReference type="Gene3D" id="1.20.1540.10">
    <property type="entry name" value="Rhomboid-like"/>
    <property type="match status" value="1"/>
</dbReference>
<keyword evidence="8" id="KW-1185">Reference proteome</keyword>
<proteinExistence type="predicted"/>
<reference evidence="7" key="1">
    <citation type="submission" date="2021-11" db="EMBL/GenBank/DDBJ databases">
        <title>Genome sequence.</title>
        <authorList>
            <person name="Sun Q."/>
        </authorList>
    </citation>
    <scope>NUCLEOTIDE SEQUENCE</scope>
    <source>
        <strain evidence="7">JC740</strain>
    </source>
</reference>
<dbReference type="GO" id="GO:0016787">
    <property type="term" value="F:hydrolase activity"/>
    <property type="evidence" value="ECO:0007669"/>
    <property type="project" value="UniProtKB-KW"/>
</dbReference>
<keyword evidence="7" id="KW-0378">Hydrolase</keyword>
<sequence length="224" mass="24311">MSAGQTLSQTRSGSNGTPMLSVCQREASELWRSPLTMILATIAIAAFAVPDFASLLQLDYVACRSGQWWRLLTGHLAHFGLGHLFWDLLMFVVLGAACERRHSKLFPIAVAAMALVISGTLLICRQDVTSYRGLSGIDTGLFAWYVLDQIRLAFSNRDRSSATIWSIGGCLLVGKLCYEWFTGEILFVDADGFTPLVESHVCGAVVGATFAGLAGLSFRPQGRT</sequence>
<keyword evidence="3 5" id="KW-1133">Transmembrane helix</keyword>
<dbReference type="InterPro" id="IPR035952">
    <property type="entry name" value="Rhomboid-like_sf"/>
</dbReference>
<comment type="caution">
    <text evidence="7">The sequence shown here is derived from an EMBL/GenBank/DDBJ whole genome shotgun (WGS) entry which is preliminary data.</text>
</comment>
<feature type="transmembrane region" description="Helical" evidence="5">
    <location>
        <begin position="76"/>
        <end position="98"/>
    </location>
</feature>
<feature type="transmembrane region" description="Helical" evidence="5">
    <location>
        <begin position="35"/>
        <end position="56"/>
    </location>
</feature>
<evidence type="ECO:0000313" key="7">
    <source>
        <dbReference type="EMBL" id="MCC9642441.1"/>
    </source>
</evidence>
<dbReference type="SUPFAM" id="SSF144091">
    <property type="entry name" value="Rhomboid-like"/>
    <property type="match status" value="1"/>
</dbReference>
<feature type="domain" description="Peptidase S54 rhomboid" evidence="6">
    <location>
        <begin position="66"/>
        <end position="211"/>
    </location>
</feature>
<evidence type="ECO:0000313" key="8">
    <source>
        <dbReference type="Proteomes" id="UP001430306"/>
    </source>
</evidence>
<feature type="transmembrane region" description="Helical" evidence="5">
    <location>
        <begin position="105"/>
        <end position="123"/>
    </location>
</feature>
<gene>
    <name evidence="7" type="primary">rrtA</name>
    <name evidence="7" type="ORF">LOC71_09160</name>
</gene>
<accession>A0ABS8NFW8</accession>
<evidence type="ECO:0000256" key="1">
    <source>
        <dbReference type="ARBA" id="ARBA00004141"/>
    </source>
</evidence>
<evidence type="ECO:0000259" key="6">
    <source>
        <dbReference type="Pfam" id="PF01694"/>
    </source>
</evidence>
<dbReference type="InterPro" id="IPR023826">
    <property type="entry name" value="Rhom-like_SP_proteobac"/>
</dbReference>
<dbReference type="Pfam" id="PF01694">
    <property type="entry name" value="Rhomboid"/>
    <property type="match status" value="1"/>
</dbReference>
<dbReference type="EMBL" id="JAJKFW010000020">
    <property type="protein sequence ID" value="MCC9642441.1"/>
    <property type="molecule type" value="Genomic_DNA"/>
</dbReference>
<keyword evidence="4 5" id="KW-0472">Membrane</keyword>
<dbReference type="EC" id="3.4.21.-" evidence="7"/>
<dbReference type="Proteomes" id="UP001430306">
    <property type="component" value="Unassembled WGS sequence"/>
</dbReference>
<protein>
    <submittedName>
        <fullName evidence="7">Rhombosortase</fullName>
        <ecNumber evidence="7">3.4.21.-</ecNumber>
    </submittedName>
</protein>
<evidence type="ECO:0000256" key="2">
    <source>
        <dbReference type="ARBA" id="ARBA00022692"/>
    </source>
</evidence>
<organism evidence="7 8">
    <name type="scientific">Rhodopirellula halodulae</name>
    <dbReference type="NCBI Taxonomy" id="2894198"/>
    <lineage>
        <taxon>Bacteria</taxon>
        <taxon>Pseudomonadati</taxon>
        <taxon>Planctomycetota</taxon>
        <taxon>Planctomycetia</taxon>
        <taxon>Pirellulales</taxon>
        <taxon>Pirellulaceae</taxon>
        <taxon>Rhodopirellula</taxon>
    </lineage>
</organism>
<name>A0ABS8NFW8_9BACT</name>
<evidence type="ECO:0000256" key="3">
    <source>
        <dbReference type="ARBA" id="ARBA00022989"/>
    </source>
</evidence>